<protein>
    <recommendedName>
        <fullName evidence="1">Ubiquitin-like domain-containing protein</fullName>
    </recommendedName>
</protein>
<organism evidence="2 3">
    <name type="scientific">Steinernema hermaphroditum</name>
    <dbReference type="NCBI Taxonomy" id="289476"/>
    <lineage>
        <taxon>Eukaryota</taxon>
        <taxon>Metazoa</taxon>
        <taxon>Ecdysozoa</taxon>
        <taxon>Nematoda</taxon>
        <taxon>Chromadorea</taxon>
        <taxon>Rhabditida</taxon>
        <taxon>Tylenchina</taxon>
        <taxon>Panagrolaimomorpha</taxon>
        <taxon>Strongyloidoidea</taxon>
        <taxon>Steinernematidae</taxon>
        <taxon>Steinernema</taxon>
    </lineage>
</organism>
<sequence length="78" mass="8805">MIVFVKNEKGVCMPMYLNPQDKVTMVWSEICYSEAISENQLKGKSLFSRNGTKLDRSKTLEECGIEHGAVVLLLPEAR</sequence>
<dbReference type="Gene3D" id="3.10.20.90">
    <property type="entry name" value="Phosphatidylinositol 3-kinase Catalytic Subunit, Chain A, domain 1"/>
    <property type="match status" value="1"/>
</dbReference>
<evidence type="ECO:0000313" key="2">
    <source>
        <dbReference type="EMBL" id="KAK0410913.1"/>
    </source>
</evidence>
<dbReference type="Proteomes" id="UP001175271">
    <property type="component" value="Unassembled WGS sequence"/>
</dbReference>
<dbReference type="PROSITE" id="PS50053">
    <property type="entry name" value="UBIQUITIN_2"/>
    <property type="match status" value="1"/>
</dbReference>
<evidence type="ECO:0000313" key="3">
    <source>
        <dbReference type="Proteomes" id="UP001175271"/>
    </source>
</evidence>
<dbReference type="SUPFAM" id="SSF54236">
    <property type="entry name" value="Ubiquitin-like"/>
    <property type="match status" value="1"/>
</dbReference>
<dbReference type="EMBL" id="JAUCMV010000003">
    <property type="protein sequence ID" value="KAK0410913.1"/>
    <property type="molecule type" value="Genomic_DNA"/>
</dbReference>
<comment type="caution">
    <text evidence="2">The sequence shown here is derived from an EMBL/GenBank/DDBJ whole genome shotgun (WGS) entry which is preliminary data.</text>
</comment>
<feature type="domain" description="Ubiquitin-like" evidence="1">
    <location>
        <begin position="1"/>
        <end position="78"/>
    </location>
</feature>
<dbReference type="InterPro" id="IPR000626">
    <property type="entry name" value="Ubiquitin-like_dom"/>
</dbReference>
<proteinExistence type="predicted"/>
<reference evidence="2" key="1">
    <citation type="submission" date="2023-06" db="EMBL/GenBank/DDBJ databases">
        <title>Genomic analysis of the entomopathogenic nematode Steinernema hermaphroditum.</title>
        <authorList>
            <person name="Schwarz E.M."/>
            <person name="Heppert J.K."/>
            <person name="Baniya A."/>
            <person name="Schwartz H.T."/>
            <person name="Tan C.-H."/>
            <person name="Antoshechkin I."/>
            <person name="Sternberg P.W."/>
            <person name="Goodrich-Blair H."/>
            <person name="Dillman A.R."/>
        </authorList>
    </citation>
    <scope>NUCLEOTIDE SEQUENCE</scope>
    <source>
        <strain evidence="2">PS9179</strain>
        <tissue evidence="2">Whole animal</tissue>
    </source>
</reference>
<dbReference type="InterPro" id="IPR029071">
    <property type="entry name" value="Ubiquitin-like_domsf"/>
</dbReference>
<evidence type="ECO:0000259" key="1">
    <source>
        <dbReference type="PROSITE" id="PS50053"/>
    </source>
</evidence>
<name>A0AA39LVA1_9BILA</name>
<gene>
    <name evidence="2" type="ORF">QR680_005391</name>
</gene>
<accession>A0AA39LVA1</accession>
<keyword evidence="3" id="KW-1185">Reference proteome</keyword>
<dbReference type="AlphaFoldDB" id="A0AA39LVA1"/>